<dbReference type="InterPro" id="IPR007809">
    <property type="entry name" value="FlgN-like"/>
</dbReference>
<dbReference type="Gene3D" id="1.20.58.300">
    <property type="entry name" value="FlgN-like"/>
    <property type="match status" value="1"/>
</dbReference>
<dbReference type="SUPFAM" id="SSF140566">
    <property type="entry name" value="FlgN-like"/>
    <property type="match status" value="1"/>
</dbReference>
<keyword evidence="4" id="KW-0282">Flagellum</keyword>
<dbReference type="Proteomes" id="UP001596270">
    <property type="component" value="Unassembled WGS sequence"/>
</dbReference>
<evidence type="ECO:0000256" key="3">
    <source>
        <dbReference type="ARBA" id="ARBA00022795"/>
    </source>
</evidence>
<keyword evidence="4" id="KW-0966">Cell projection</keyword>
<evidence type="ECO:0000256" key="2">
    <source>
        <dbReference type="ARBA" id="ARBA00007703"/>
    </source>
</evidence>
<keyword evidence="3" id="KW-1005">Bacterial flagellum biogenesis</keyword>
<keyword evidence="4" id="KW-0969">Cilium</keyword>
<gene>
    <name evidence="4" type="ORF">ACFQND_13715</name>
</gene>
<accession>A0ABW1TX79</accession>
<keyword evidence="5" id="KW-1185">Reference proteome</keyword>
<evidence type="ECO:0000313" key="4">
    <source>
        <dbReference type="EMBL" id="MFC6282281.1"/>
    </source>
</evidence>
<organism evidence="4 5">
    <name type="scientific">Polaromonas aquatica</name>
    <dbReference type="NCBI Taxonomy" id="332657"/>
    <lineage>
        <taxon>Bacteria</taxon>
        <taxon>Pseudomonadati</taxon>
        <taxon>Pseudomonadota</taxon>
        <taxon>Betaproteobacteria</taxon>
        <taxon>Burkholderiales</taxon>
        <taxon>Comamonadaceae</taxon>
        <taxon>Polaromonas</taxon>
    </lineage>
</organism>
<reference evidence="5" key="1">
    <citation type="journal article" date="2019" name="Int. J. Syst. Evol. Microbiol.">
        <title>The Global Catalogue of Microorganisms (GCM) 10K type strain sequencing project: providing services to taxonomists for standard genome sequencing and annotation.</title>
        <authorList>
            <consortium name="The Broad Institute Genomics Platform"/>
            <consortium name="The Broad Institute Genome Sequencing Center for Infectious Disease"/>
            <person name="Wu L."/>
            <person name="Ma J."/>
        </authorList>
    </citation>
    <scope>NUCLEOTIDE SEQUENCE [LARGE SCALE GENOMIC DNA]</scope>
    <source>
        <strain evidence="5">CCUG 39402</strain>
    </source>
</reference>
<dbReference type="Pfam" id="PF05130">
    <property type="entry name" value="FlgN"/>
    <property type="match status" value="1"/>
</dbReference>
<name>A0ABW1TX79_9BURK</name>
<proteinExistence type="inferred from homology"/>
<comment type="similarity">
    <text evidence="2">Belongs to the FlgN family.</text>
</comment>
<dbReference type="RefSeq" id="WP_371438279.1">
    <property type="nucleotide sequence ID" value="NZ_JBHSRS010000074.1"/>
</dbReference>
<comment type="caution">
    <text evidence="4">The sequence shown here is derived from an EMBL/GenBank/DDBJ whole genome shotgun (WGS) entry which is preliminary data.</text>
</comment>
<evidence type="ECO:0000256" key="1">
    <source>
        <dbReference type="ARBA" id="ARBA00002397"/>
    </source>
</evidence>
<protein>
    <submittedName>
        <fullName evidence="4">Flagella synthesis protein FlgN</fullName>
    </submittedName>
</protein>
<comment type="function">
    <text evidence="1">Required for the efficient initiation of filament assembly.</text>
</comment>
<dbReference type="EMBL" id="JBHSRS010000074">
    <property type="protein sequence ID" value="MFC6282281.1"/>
    <property type="molecule type" value="Genomic_DNA"/>
</dbReference>
<sequence length="152" mass="16420">MSQLLLNHLTRECAAIGEFLELLDQEASAMTQGNFACLPGLTERKAQLADQIALFSRQREIELVKLGYTADRNGAEAAANAGGKLLQDTWNKLLTRAALAHEHNYRNGVMIHTHLDFTRQAISFLHAGGQPLYGANGAHHTGSNSGNSLALG</sequence>
<dbReference type="InterPro" id="IPR036679">
    <property type="entry name" value="FlgN-like_sf"/>
</dbReference>
<evidence type="ECO:0000313" key="5">
    <source>
        <dbReference type="Proteomes" id="UP001596270"/>
    </source>
</evidence>